<feature type="transmembrane region" description="Helical" evidence="1">
    <location>
        <begin position="369"/>
        <end position="390"/>
    </location>
</feature>
<feature type="transmembrane region" description="Helical" evidence="1">
    <location>
        <begin position="335"/>
        <end position="357"/>
    </location>
</feature>
<keyword evidence="3" id="KW-1185">Reference proteome</keyword>
<protein>
    <recommendedName>
        <fullName evidence="4">Quinol:cytochrome C oxidoreductase</fullName>
    </recommendedName>
</protein>
<feature type="transmembrane region" description="Helical" evidence="1">
    <location>
        <begin position="189"/>
        <end position="210"/>
    </location>
</feature>
<evidence type="ECO:0000313" key="3">
    <source>
        <dbReference type="Proteomes" id="UP000317178"/>
    </source>
</evidence>
<gene>
    <name evidence="2" type="ORF">Pla110_25370</name>
</gene>
<feature type="transmembrane region" description="Helical" evidence="1">
    <location>
        <begin position="265"/>
        <end position="287"/>
    </location>
</feature>
<feature type="transmembrane region" description="Helical" evidence="1">
    <location>
        <begin position="55"/>
        <end position="78"/>
    </location>
</feature>
<reference evidence="2 3" key="1">
    <citation type="submission" date="2019-02" db="EMBL/GenBank/DDBJ databases">
        <title>Deep-cultivation of Planctomycetes and their phenomic and genomic characterization uncovers novel biology.</title>
        <authorList>
            <person name="Wiegand S."/>
            <person name="Jogler M."/>
            <person name="Boedeker C."/>
            <person name="Pinto D."/>
            <person name="Vollmers J."/>
            <person name="Rivas-Marin E."/>
            <person name="Kohn T."/>
            <person name="Peeters S.H."/>
            <person name="Heuer A."/>
            <person name="Rast P."/>
            <person name="Oberbeckmann S."/>
            <person name="Bunk B."/>
            <person name="Jeske O."/>
            <person name="Meyerdierks A."/>
            <person name="Storesund J.E."/>
            <person name="Kallscheuer N."/>
            <person name="Luecker S."/>
            <person name="Lage O.M."/>
            <person name="Pohl T."/>
            <person name="Merkel B.J."/>
            <person name="Hornburger P."/>
            <person name="Mueller R.-W."/>
            <person name="Bruemmer F."/>
            <person name="Labrenz M."/>
            <person name="Spormann A.M."/>
            <person name="Op den Camp H."/>
            <person name="Overmann J."/>
            <person name="Amann R."/>
            <person name="Jetten M.S.M."/>
            <person name="Mascher T."/>
            <person name="Medema M.H."/>
            <person name="Devos D.P."/>
            <person name="Kaster A.-K."/>
            <person name="Ovreas L."/>
            <person name="Rohde M."/>
            <person name="Galperin M.Y."/>
            <person name="Jogler C."/>
        </authorList>
    </citation>
    <scope>NUCLEOTIDE SEQUENCE [LARGE SCALE GENOMIC DNA]</scope>
    <source>
        <strain evidence="2 3">Pla110</strain>
    </source>
</reference>
<evidence type="ECO:0000256" key="1">
    <source>
        <dbReference type="SAM" id="Phobius"/>
    </source>
</evidence>
<dbReference type="Proteomes" id="UP000317178">
    <property type="component" value="Chromosome"/>
</dbReference>
<accession>A0A518CNJ9</accession>
<feature type="transmembrane region" description="Helical" evidence="1">
    <location>
        <begin position="149"/>
        <end position="168"/>
    </location>
</feature>
<organism evidence="2 3">
    <name type="scientific">Polystyrenella longa</name>
    <dbReference type="NCBI Taxonomy" id="2528007"/>
    <lineage>
        <taxon>Bacteria</taxon>
        <taxon>Pseudomonadati</taxon>
        <taxon>Planctomycetota</taxon>
        <taxon>Planctomycetia</taxon>
        <taxon>Planctomycetales</taxon>
        <taxon>Planctomycetaceae</taxon>
        <taxon>Polystyrenella</taxon>
    </lineage>
</organism>
<dbReference type="EMBL" id="CP036281">
    <property type="protein sequence ID" value="QDU80802.1"/>
    <property type="molecule type" value="Genomic_DNA"/>
</dbReference>
<sequence>MHHHHREIPESELNSSFKELGPIPLIGSIIAAVIGFGLILLAGPVESSDGNQQFLYSWLVNFSFFLSIAVGSLFFVLFQHITRAGWGVVIRRFAEFLSMGMIPLFLLSLPIVLSIAFDSHLLYSWNDANEVASSELLQKKVGFLNPTFFIARWAIYFTVWIAIAKFFFNRSILQDQTKDKSLTLLFEARSAPAIIAFALTVTFASIDWMMTLDYAWFSTIFGVYFFSGSMVAFFAVAIICSYSMQVKGLLKNAITIEHYHDMAKLLYGFICFWAYIAFSQYMLIWYANIPEETEWYQIRQDGEIWTVISYYVLVFGHFIIPFLLLMPRTLRRNKVWMTGGAIWMLVMHWIDLFWLIMPQLHHEGYMPGLMDLGCFLAVGGVFFAGVTYFASGRALLAKGDPRLSESLAFENH</sequence>
<dbReference type="AlphaFoldDB" id="A0A518CNJ9"/>
<dbReference type="KEGG" id="plon:Pla110_25370"/>
<feature type="transmembrane region" description="Helical" evidence="1">
    <location>
        <begin position="307"/>
        <end position="326"/>
    </location>
</feature>
<feature type="transmembrane region" description="Helical" evidence="1">
    <location>
        <begin position="99"/>
        <end position="117"/>
    </location>
</feature>
<proteinExistence type="predicted"/>
<keyword evidence="1" id="KW-0812">Transmembrane</keyword>
<dbReference type="RefSeq" id="WP_144996040.1">
    <property type="nucleotide sequence ID" value="NZ_CP036281.1"/>
</dbReference>
<evidence type="ECO:0000313" key="2">
    <source>
        <dbReference type="EMBL" id="QDU80802.1"/>
    </source>
</evidence>
<dbReference type="PANTHER" id="PTHR43044">
    <property type="match status" value="1"/>
</dbReference>
<keyword evidence="1" id="KW-1133">Transmembrane helix</keyword>
<keyword evidence="1" id="KW-0472">Membrane</keyword>
<feature type="transmembrane region" description="Helical" evidence="1">
    <location>
        <begin position="20"/>
        <end position="43"/>
    </location>
</feature>
<dbReference type="PANTHER" id="PTHR43044:SF1">
    <property type="entry name" value="QUINOL:CYTOCHROME C OXIDOREDUCTASE QUINONE-BINDING SUBUNIT 2"/>
    <property type="match status" value="1"/>
</dbReference>
<name>A0A518CNJ9_9PLAN</name>
<evidence type="ECO:0008006" key="4">
    <source>
        <dbReference type="Google" id="ProtNLM"/>
    </source>
</evidence>
<feature type="transmembrane region" description="Helical" evidence="1">
    <location>
        <begin position="216"/>
        <end position="244"/>
    </location>
</feature>
<dbReference type="OrthoDB" id="140980at2"/>